<reference evidence="3" key="3">
    <citation type="submission" date="2020-12" db="UniProtKB">
        <authorList>
            <consortium name="EnsemblPlants"/>
        </authorList>
    </citation>
    <scope>IDENTIFICATION</scope>
</reference>
<keyword evidence="4" id="KW-1185">Reference proteome</keyword>
<feature type="transmembrane region" description="Helical" evidence="1">
    <location>
        <begin position="70"/>
        <end position="89"/>
    </location>
</feature>
<dbReference type="Gene3D" id="1.20.120.1630">
    <property type="match status" value="1"/>
</dbReference>
<dbReference type="GeneID" id="112288045"/>
<dbReference type="GO" id="GO:0016020">
    <property type="term" value="C:membrane"/>
    <property type="evidence" value="ECO:0000318"/>
    <property type="project" value="GO_Central"/>
</dbReference>
<feature type="transmembrane region" description="Helical" evidence="1">
    <location>
        <begin position="245"/>
        <end position="266"/>
    </location>
</feature>
<evidence type="ECO:0000313" key="4">
    <source>
        <dbReference type="Proteomes" id="UP000006727"/>
    </source>
</evidence>
<feature type="transmembrane region" description="Helical" evidence="1">
    <location>
        <begin position="138"/>
        <end position="162"/>
    </location>
</feature>
<dbReference type="PANTHER" id="PTHR32251:SF15">
    <property type="entry name" value="3-OXO-5-ALPHA-STEROID 4-DEHYDROGENASE (DUF1295)"/>
    <property type="match status" value="1"/>
</dbReference>
<feature type="transmembrane region" description="Helical" evidence="1">
    <location>
        <begin position="95"/>
        <end position="117"/>
    </location>
</feature>
<keyword evidence="1" id="KW-0812">Transmembrane</keyword>
<feature type="transmembrane region" description="Helical" evidence="1">
    <location>
        <begin position="7"/>
        <end position="24"/>
    </location>
</feature>
<organism evidence="2">
    <name type="scientific">Physcomitrium patens</name>
    <name type="common">Spreading-leaved earth moss</name>
    <name type="synonym">Physcomitrella patens</name>
    <dbReference type="NCBI Taxonomy" id="3218"/>
    <lineage>
        <taxon>Eukaryota</taxon>
        <taxon>Viridiplantae</taxon>
        <taxon>Streptophyta</taxon>
        <taxon>Embryophyta</taxon>
        <taxon>Bryophyta</taxon>
        <taxon>Bryophytina</taxon>
        <taxon>Bryopsida</taxon>
        <taxon>Funariidae</taxon>
        <taxon>Funariales</taxon>
        <taxon>Funariaceae</taxon>
        <taxon>Physcomitrium</taxon>
    </lineage>
</organism>
<sequence length="324" mass="36884">MEESPWIWIVFVLWPLFGVGALVLPRSREPWPCTMAAEIDTSYLSLTALITAVFQFTFFVLAATLKIDKVTDFAGVFNFVVLAVTTFYLNGTLYLRQIVLTCLVVTWGLRLSIFLLLRILEWGEDKRMDDRRGHVARFAVFWTVQGIWVWTVSLPVTVVNGIVTRNPEIQMTDMLGWTMWGIGFIIEAIGDQQKLRFKRNPASAHRWCDVGVWKWTRHPNYFGEILLWNGIFVSTTSVLEGGQWGAIASPIFITLLLLFVSGIPLLEVSADEKHGGNPEYRAYKNRTSPLIPLPPALYGSLPKFLKAMFLFEFPLYNNIKLAAD</sequence>
<protein>
    <submittedName>
        <fullName evidence="2 3">Uncharacterized protein</fullName>
    </submittedName>
</protein>
<gene>
    <name evidence="3" type="primary">LOC112288045</name>
    <name evidence="2" type="ORF">PHYPA_013711</name>
</gene>
<keyword evidence="1" id="KW-0472">Membrane</keyword>
<evidence type="ECO:0000313" key="3">
    <source>
        <dbReference type="EnsemblPlants" id="Pp3c10_10850V3.1"/>
    </source>
</evidence>
<keyword evidence="1" id="KW-1133">Transmembrane helix</keyword>
<dbReference type="Pfam" id="PF06966">
    <property type="entry name" value="DUF1295"/>
    <property type="match status" value="1"/>
</dbReference>
<dbReference type="OrthoDB" id="67965at2759"/>
<dbReference type="Proteomes" id="UP000006727">
    <property type="component" value="Chromosome 10"/>
</dbReference>
<proteinExistence type="predicted"/>
<reference evidence="2 4" key="2">
    <citation type="journal article" date="2018" name="Plant J.">
        <title>The Physcomitrella patens chromosome-scale assembly reveals moss genome structure and evolution.</title>
        <authorList>
            <person name="Lang D."/>
            <person name="Ullrich K.K."/>
            <person name="Murat F."/>
            <person name="Fuchs J."/>
            <person name="Jenkins J."/>
            <person name="Haas F.B."/>
            <person name="Piednoel M."/>
            <person name="Gundlach H."/>
            <person name="Van Bel M."/>
            <person name="Meyberg R."/>
            <person name="Vives C."/>
            <person name="Morata J."/>
            <person name="Symeonidi A."/>
            <person name="Hiss M."/>
            <person name="Muchero W."/>
            <person name="Kamisugi Y."/>
            <person name="Saleh O."/>
            <person name="Blanc G."/>
            <person name="Decker E.L."/>
            <person name="van Gessel N."/>
            <person name="Grimwood J."/>
            <person name="Hayes R.D."/>
            <person name="Graham S.W."/>
            <person name="Gunter L.E."/>
            <person name="McDaniel S.F."/>
            <person name="Hoernstein S.N.W."/>
            <person name="Larsson A."/>
            <person name="Li F.W."/>
            <person name="Perroud P.F."/>
            <person name="Phillips J."/>
            <person name="Ranjan P."/>
            <person name="Rokshar D.S."/>
            <person name="Rothfels C.J."/>
            <person name="Schneider L."/>
            <person name="Shu S."/>
            <person name="Stevenson D.W."/>
            <person name="Thummler F."/>
            <person name="Tillich M."/>
            <person name="Villarreal Aguilar J.C."/>
            <person name="Widiez T."/>
            <person name="Wong G.K."/>
            <person name="Wymore A."/>
            <person name="Zhang Y."/>
            <person name="Zimmer A.D."/>
            <person name="Quatrano R.S."/>
            <person name="Mayer K.F.X."/>
            <person name="Goodstein D."/>
            <person name="Casacuberta J.M."/>
            <person name="Vandepoele K."/>
            <person name="Reski R."/>
            <person name="Cuming A.C."/>
            <person name="Tuskan G.A."/>
            <person name="Maumus F."/>
            <person name="Salse J."/>
            <person name="Schmutz J."/>
            <person name="Rensing S.A."/>
        </authorList>
    </citation>
    <scope>NUCLEOTIDE SEQUENCE [LARGE SCALE GENOMIC DNA]</scope>
    <source>
        <strain evidence="3 4">cv. Gransden 2004</strain>
    </source>
</reference>
<accession>A0A2K1JYJ5</accession>
<dbReference type="RefSeq" id="XP_024387591.1">
    <property type="nucleotide sequence ID" value="XM_024531823.2"/>
</dbReference>
<reference evidence="2 4" key="1">
    <citation type="journal article" date="2008" name="Science">
        <title>The Physcomitrella genome reveals evolutionary insights into the conquest of land by plants.</title>
        <authorList>
            <person name="Rensing S."/>
            <person name="Lang D."/>
            <person name="Zimmer A."/>
            <person name="Terry A."/>
            <person name="Salamov A."/>
            <person name="Shapiro H."/>
            <person name="Nishiyama T."/>
            <person name="Perroud P.-F."/>
            <person name="Lindquist E."/>
            <person name="Kamisugi Y."/>
            <person name="Tanahashi T."/>
            <person name="Sakakibara K."/>
            <person name="Fujita T."/>
            <person name="Oishi K."/>
            <person name="Shin-I T."/>
            <person name="Kuroki Y."/>
            <person name="Toyoda A."/>
            <person name="Suzuki Y."/>
            <person name="Hashimoto A."/>
            <person name="Yamaguchi K."/>
            <person name="Sugano A."/>
            <person name="Kohara Y."/>
            <person name="Fujiyama A."/>
            <person name="Anterola A."/>
            <person name="Aoki S."/>
            <person name="Ashton N."/>
            <person name="Barbazuk W.B."/>
            <person name="Barker E."/>
            <person name="Bennetzen J."/>
            <person name="Bezanilla M."/>
            <person name="Blankenship R."/>
            <person name="Cho S.H."/>
            <person name="Dutcher S."/>
            <person name="Estelle M."/>
            <person name="Fawcett J.A."/>
            <person name="Gundlach H."/>
            <person name="Hanada K."/>
            <person name="Heyl A."/>
            <person name="Hicks K.A."/>
            <person name="Hugh J."/>
            <person name="Lohr M."/>
            <person name="Mayer K."/>
            <person name="Melkozernov A."/>
            <person name="Murata T."/>
            <person name="Nelson D."/>
            <person name="Pils B."/>
            <person name="Prigge M."/>
            <person name="Reiss B."/>
            <person name="Renner T."/>
            <person name="Rombauts S."/>
            <person name="Rushton P."/>
            <person name="Sanderfoot A."/>
            <person name="Schween G."/>
            <person name="Shiu S.-H."/>
            <person name="Stueber K."/>
            <person name="Theodoulou F.L."/>
            <person name="Tu H."/>
            <person name="Van de Peer Y."/>
            <person name="Verrier P.J."/>
            <person name="Waters E."/>
            <person name="Wood A."/>
            <person name="Yang L."/>
            <person name="Cove D."/>
            <person name="Cuming A."/>
            <person name="Hasebe M."/>
            <person name="Lucas S."/>
            <person name="Mishler D.B."/>
            <person name="Reski R."/>
            <person name="Grigoriev I."/>
            <person name="Quatrano R.S."/>
            <person name="Boore J.L."/>
        </authorList>
    </citation>
    <scope>NUCLEOTIDE SEQUENCE [LARGE SCALE GENOMIC DNA]</scope>
    <source>
        <strain evidence="3 4">cv. Gransden 2004</strain>
    </source>
</reference>
<dbReference type="Gramene" id="Pp3c10_10850V3.2">
    <property type="protein sequence ID" value="Pp3c10_10850V3.2"/>
    <property type="gene ID" value="Pp3c10_10850"/>
</dbReference>
<evidence type="ECO:0000256" key="1">
    <source>
        <dbReference type="SAM" id="Phobius"/>
    </source>
</evidence>
<dbReference type="InterPro" id="IPR010721">
    <property type="entry name" value="UstE-like"/>
</dbReference>
<dbReference type="EnsemblPlants" id="Pp3c10_10850V3.2">
    <property type="protein sequence ID" value="Pp3c10_10850V3.2"/>
    <property type="gene ID" value="Pp3c10_10850"/>
</dbReference>
<dbReference type="AlphaFoldDB" id="A0A2K1JYJ5"/>
<name>A0A2K1JYJ5_PHYPA</name>
<dbReference type="Gramene" id="Pp3c10_10850V3.1">
    <property type="protein sequence ID" value="Pp3c10_10850V3.1"/>
    <property type="gene ID" value="Pp3c10_10850"/>
</dbReference>
<dbReference type="EnsemblPlants" id="Pp3c10_10850V3.1">
    <property type="protein sequence ID" value="Pp3c10_10850V3.1"/>
    <property type="gene ID" value="Pp3c10_10850"/>
</dbReference>
<dbReference type="PANTHER" id="PTHR32251">
    <property type="entry name" value="3-OXO-5-ALPHA-STEROID 4-DEHYDROGENASE"/>
    <property type="match status" value="1"/>
</dbReference>
<evidence type="ECO:0000313" key="2">
    <source>
        <dbReference type="EMBL" id="PNR46592.1"/>
    </source>
</evidence>
<dbReference type="PROSITE" id="PS50244">
    <property type="entry name" value="S5A_REDUCTASE"/>
    <property type="match status" value="1"/>
</dbReference>
<dbReference type="EMBL" id="ABEU02000010">
    <property type="protein sequence ID" value="PNR46592.1"/>
    <property type="molecule type" value="Genomic_DNA"/>
</dbReference>
<dbReference type="PaxDb" id="3218-PP1S120_115V6.1"/>
<feature type="transmembrane region" description="Helical" evidence="1">
    <location>
        <begin position="44"/>
        <end position="63"/>
    </location>
</feature>